<keyword evidence="4 7" id="KW-0479">Metal-binding</keyword>
<protein>
    <recommendedName>
        <fullName evidence="8">TAZ-type domain-containing protein</fullName>
    </recommendedName>
</protein>
<dbReference type="EMBL" id="JAUCMV010000004">
    <property type="protein sequence ID" value="KAK0406624.1"/>
    <property type="molecule type" value="Genomic_DNA"/>
</dbReference>
<dbReference type="PROSITE" id="PS50134">
    <property type="entry name" value="ZF_TAZ"/>
    <property type="match status" value="1"/>
</dbReference>
<evidence type="ECO:0000313" key="10">
    <source>
        <dbReference type="Proteomes" id="UP001175271"/>
    </source>
</evidence>
<dbReference type="InterPro" id="IPR029063">
    <property type="entry name" value="SAM-dependent_MTases_sf"/>
</dbReference>
<dbReference type="CDD" id="cd02440">
    <property type="entry name" value="AdoMet_MTases"/>
    <property type="match status" value="1"/>
</dbReference>
<keyword evidence="5 7" id="KW-0863">Zinc-finger</keyword>
<dbReference type="Gene3D" id="3.40.50.150">
    <property type="entry name" value="Vaccinia Virus protein VP39"/>
    <property type="match status" value="1"/>
</dbReference>
<accession>A0AA39LRH3</accession>
<organism evidence="9 10">
    <name type="scientific">Steinernema hermaphroditum</name>
    <dbReference type="NCBI Taxonomy" id="289476"/>
    <lineage>
        <taxon>Eukaryota</taxon>
        <taxon>Metazoa</taxon>
        <taxon>Ecdysozoa</taxon>
        <taxon>Nematoda</taxon>
        <taxon>Chromadorea</taxon>
        <taxon>Rhabditida</taxon>
        <taxon>Tylenchina</taxon>
        <taxon>Panagrolaimomorpha</taxon>
        <taxon>Strongyloidoidea</taxon>
        <taxon>Steinernematidae</taxon>
        <taxon>Steinernema</taxon>
    </lineage>
</organism>
<keyword evidence="2" id="KW-0489">Methyltransferase</keyword>
<evidence type="ECO:0000256" key="2">
    <source>
        <dbReference type="ARBA" id="ARBA00022603"/>
    </source>
</evidence>
<keyword evidence="6 7" id="KW-0862">Zinc</keyword>
<reference evidence="9" key="1">
    <citation type="submission" date="2023-06" db="EMBL/GenBank/DDBJ databases">
        <title>Genomic analysis of the entomopathogenic nematode Steinernema hermaphroditum.</title>
        <authorList>
            <person name="Schwarz E.M."/>
            <person name="Heppert J.K."/>
            <person name="Baniya A."/>
            <person name="Schwartz H.T."/>
            <person name="Tan C.-H."/>
            <person name="Antoshechkin I."/>
            <person name="Sternberg P.W."/>
            <person name="Goodrich-Blair H."/>
            <person name="Dillman A.R."/>
        </authorList>
    </citation>
    <scope>NUCLEOTIDE SEQUENCE</scope>
    <source>
        <strain evidence="9">PS9179</strain>
        <tissue evidence="9">Whole animal</tissue>
    </source>
</reference>
<dbReference type="SMART" id="SM00551">
    <property type="entry name" value="ZnF_TAZ"/>
    <property type="match status" value="1"/>
</dbReference>
<dbReference type="Proteomes" id="UP001175271">
    <property type="component" value="Unassembled WGS sequence"/>
</dbReference>
<dbReference type="Pfam" id="PF02135">
    <property type="entry name" value="zf-TAZ"/>
    <property type="match status" value="1"/>
</dbReference>
<feature type="zinc finger region" description="TAZ-type" evidence="7">
    <location>
        <begin position="351"/>
        <end position="431"/>
    </location>
</feature>
<dbReference type="GO" id="GO:0032259">
    <property type="term" value="P:methylation"/>
    <property type="evidence" value="ECO:0007669"/>
    <property type="project" value="UniProtKB-KW"/>
</dbReference>
<dbReference type="PANTHER" id="PTHR22809:SF5">
    <property type="entry name" value="TRNA N(3)-METHYLCYTIDINE METHYLTRANSFERASE METTL6"/>
    <property type="match status" value="1"/>
</dbReference>
<feature type="domain" description="TAZ-type" evidence="8">
    <location>
        <begin position="351"/>
        <end position="431"/>
    </location>
</feature>
<evidence type="ECO:0000256" key="3">
    <source>
        <dbReference type="ARBA" id="ARBA00022679"/>
    </source>
</evidence>
<dbReference type="GO" id="GO:0008173">
    <property type="term" value="F:RNA methyltransferase activity"/>
    <property type="evidence" value="ECO:0007669"/>
    <property type="project" value="UniProtKB-ARBA"/>
</dbReference>
<evidence type="ECO:0000256" key="1">
    <source>
        <dbReference type="ARBA" id="ARBA00009725"/>
    </source>
</evidence>
<dbReference type="Gene3D" id="1.20.1020.10">
    <property type="entry name" value="TAZ domain"/>
    <property type="match status" value="1"/>
</dbReference>
<name>A0AA39LRH3_9BILA</name>
<dbReference type="InterPro" id="IPR026113">
    <property type="entry name" value="METTL2/6/8-like"/>
</dbReference>
<proteinExistence type="inferred from homology"/>
<sequence>MDRSQAVLYLDNEHHCFDCNVQLLHHMPKSENMSVACPPNSYNGEYTVEDYNNPYPPNVLYSKLGQPVDIVFKEVERGYHDVGGMDLKNAYSSFRKSKYKMPSEEIVEAAESSHASTASLPRLLTDDERQKLDVEVPVSEFQRAKLEREAQKNWDKFYLRNKDNFFKDRHWSKTDLEELCPDIDFQKALKYLEAGCGVGNMLFPLTEYFPNWQFHGFDFSKNAVKLMDDRAAEMNLKVTSAVIDLTAVDDAEATKFPECDLVSLIFVLSAINPQKHASTIAALRRFVTPGGSVIARDYAIYDHAMLRFGRGAKLEDRFYLLDYGGFVEMKAPRQIEPSSEEEVAQGRVVKEVKIVDKTQRCMRILDHSSTCQNTKCSSIPCHRMKVIIRHSRECQKRRDCAACRQLIALCFQHASQCNEKQNCEVLYCSYLRPIFSDSVEKAN</sequence>
<evidence type="ECO:0000256" key="5">
    <source>
        <dbReference type="ARBA" id="ARBA00022771"/>
    </source>
</evidence>
<dbReference type="SUPFAM" id="SSF57933">
    <property type="entry name" value="TAZ domain"/>
    <property type="match status" value="1"/>
</dbReference>
<dbReference type="InterPro" id="IPR000197">
    <property type="entry name" value="Znf_TAZ"/>
</dbReference>
<dbReference type="InterPro" id="IPR013217">
    <property type="entry name" value="Methyltransf_12"/>
</dbReference>
<gene>
    <name evidence="9" type="ORF">QR680_018697</name>
</gene>
<evidence type="ECO:0000256" key="7">
    <source>
        <dbReference type="PROSITE-ProRule" id="PRU00203"/>
    </source>
</evidence>
<dbReference type="Pfam" id="PF08242">
    <property type="entry name" value="Methyltransf_12"/>
    <property type="match status" value="1"/>
</dbReference>
<dbReference type="InterPro" id="IPR035898">
    <property type="entry name" value="TAZ_dom_sf"/>
</dbReference>
<dbReference type="PANTHER" id="PTHR22809">
    <property type="entry name" value="METHYLTRANSFERASE-RELATED"/>
    <property type="match status" value="1"/>
</dbReference>
<keyword evidence="10" id="KW-1185">Reference proteome</keyword>
<evidence type="ECO:0000256" key="6">
    <source>
        <dbReference type="ARBA" id="ARBA00022833"/>
    </source>
</evidence>
<dbReference type="AlphaFoldDB" id="A0AA39LRH3"/>
<dbReference type="GO" id="GO:0008757">
    <property type="term" value="F:S-adenosylmethionine-dependent methyltransferase activity"/>
    <property type="evidence" value="ECO:0007669"/>
    <property type="project" value="UniProtKB-ARBA"/>
</dbReference>
<comment type="similarity">
    <text evidence="1">Belongs to the methyltransferase superfamily. METL family.</text>
</comment>
<keyword evidence="3" id="KW-0808">Transferase</keyword>
<evidence type="ECO:0000256" key="4">
    <source>
        <dbReference type="ARBA" id="ARBA00022723"/>
    </source>
</evidence>
<evidence type="ECO:0000259" key="8">
    <source>
        <dbReference type="PROSITE" id="PS50134"/>
    </source>
</evidence>
<dbReference type="GO" id="GO:0008270">
    <property type="term" value="F:zinc ion binding"/>
    <property type="evidence" value="ECO:0007669"/>
    <property type="project" value="UniProtKB-KW"/>
</dbReference>
<comment type="caution">
    <text evidence="9">The sequence shown here is derived from an EMBL/GenBank/DDBJ whole genome shotgun (WGS) entry which is preliminary data.</text>
</comment>
<evidence type="ECO:0000313" key="9">
    <source>
        <dbReference type="EMBL" id="KAK0406624.1"/>
    </source>
</evidence>
<dbReference type="SUPFAM" id="SSF53335">
    <property type="entry name" value="S-adenosyl-L-methionine-dependent methyltransferases"/>
    <property type="match status" value="1"/>
</dbReference>